<dbReference type="GO" id="GO:0004602">
    <property type="term" value="F:glutathione peroxidase activity"/>
    <property type="evidence" value="ECO:0007669"/>
    <property type="project" value="TreeGrafter"/>
</dbReference>
<evidence type="ECO:0000256" key="1">
    <source>
        <dbReference type="ARBA" id="ARBA00006494"/>
    </source>
</evidence>
<dbReference type="InParanoid" id="E4Y2Y8"/>
<dbReference type="OrthoDB" id="4664297at2759"/>
<dbReference type="GO" id="GO:0005777">
    <property type="term" value="C:peroxisome"/>
    <property type="evidence" value="ECO:0007669"/>
    <property type="project" value="TreeGrafter"/>
</dbReference>
<sequence>MALRRIALHYDCISPYSWIGFEVMMRHSRMWNDPTVRIELKPTFLGGIMKGSGNKPPGVVAGKMVYMGRDLQRLNDFTDMELNMLSDPFTTLFKKGSIKAMRAITAMDMTNPEVVERVSIEVWKQIWIHDRDITDEAILMDAFTSAGLTKNKAKEFLEMAGAKEVKNKLKENTEEALDAGCFGAPSFIVRQDGEDDKMFFGQDRIELLCHQLELPYHGAAKEGKIF</sequence>
<dbReference type="PANTHER" id="PTHR42943:SF2">
    <property type="entry name" value="GLUTATHIONE S-TRANSFERASE KAPPA 1"/>
    <property type="match status" value="1"/>
</dbReference>
<evidence type="ECO:0000256" key="3">
    <source>
        <dbReference type="ARBA" id="ARBA00047960"/>
    </source>
</evidence>
<keyword evidence="8" id="KW-1185">Reference proteome</keyword>
<accession>E4Y2Y8</accession>
<dbReference type="InterPro" id="IPR014440">
    <property type="entry name" value="HCCAis_GSTk"/>
</dbReference>
<feature type="active site" description="Nucleophile" evidence="5">
    <location>
        <position position="14"/>
    </location>
</feature>
<dbReference type="FunFam" id="3.40.30.10:FF:000096">
    <property type="entry name" value="Glutathione S-transferase kappa"/>
    <property type="match status" value="1"/>
</dbReference>
<gene>
    <name evidence="7" type="ORF">GSOID_T00016555001</name>
</gene>
<dbReference type="InterPro" id="IPR051924">
    <property type="entry name" value="GST_Kappa/NadH"/>
</dbReference>
<dbReference type="GO" id="GO:0005739">
    <property type="term" value="C:mitochondrion"/>
    <property type="evidence" value="ECO:0007669"/>
    <property type="project" value="TreeGrafter"/>
</dbReference>
<organism evidence="7">
    <name type="scientific">Oikopleura dioica</name>
    <name type="common">Tunicate</name>
    <dbReference type="NCBI Taxonomy" id="34765"/>
    <lineage>
        <taxon>Eukaryota</taxon>
        <taxon>Metazoa</taxon>
        <taxon>Chordata</taxon>
        <taxon>Tunicata</taxon>
        <taxon>Appendicularia</taxon>
        <taxon>Copelata</taxon>
        <taxon>Oikopleuridae</taxon>
        <taxon>Oikopleura</taxon>
    </lineage>
</organism>
<keyword evidence="2 4" id="KW-0808">Transferase</keyword>
<reference evidence="7" key="1">
    <citation type="journal article" date="2010" name="Science">
        <title>Plasticity of animal genome architecture unmasked by rapid evolution of a pelagic tunicate.</title>
        <authorList>
            <person name="Denoeud F."/>
            <person name="Henriet S."/>
            <person name="Mungpakdee S."/>
            <person name="Aury J.M."/>
            <person name="Da Silva C."/>
            <person name="Brinkmann H."/>
            <person name="Mikhaleva J."/>
            <person name="Olsen L.C."/>
            <person name="Jubin C."/>
            <person name="Canestro C."/>
            <person name="Bouquet J.M."/>
            <person name="Danks G."/>
            <person name="Poulain J."/>
            <person name="Campsteijn C."/>
            <person name="Adamski M."/>
            <person name="Cross I."/>
            <person name="Yadetie F."/>
            <person name="Muffato M."/>
            <person name="Louis A."/>
            <person name="Butcher S."/>
            <person name="Tsagkogeorga G."/>
            <person name="Konrad A."/>
            <person name="Singh S."/>
            <person name="Jensen M.F."/>
            <person name="Cong E.H."/>
            <person name="Eikeseth-Otteraa H."/>
            <person name="Noel B."/>
            <person name="Anthouard V."/>
            <person name="Porcel B.M."/>
            <person name="Kachouri-Lafond R."/>
            <person name="Nishino A."/>
            <person name="Ugolini M."/>
            <person name="Chourrout P."/>
            <person name="Nishida H."/>
            <person name="Aasland R."/>
            <person name="Huzurbazar S."/>
            <person name="Westhof E."/>
            <person name="Delsuc F."/>
            <person name="Lehrach H."/>
            <person name="Reinhardt R."/>
            <person name="Weissenbach J."/>
            <person name="Roy S.W."/>
            <person name="Artiguenave F."/>
            <person name="Postlethwait J.H."/>
            <person name="Manak J.R."/>
            <person name="Thompson E.M."/>
            <person name="Jaillon O."/>
            <person name="Du Pasquier L."/>
            <person name="Boudinot P."/>
            <person name="Liberles D.A."/>
            <person name="Volff J.N."/>
            <person name="Philippe H."/>
            <person name="Lenhard B."/>
            <person name="Roest Crollius H."/>
            <person name="Wincker P."/>
            <person name="Chourrout D."/>
        </authorList>
    </citation>
    <scope>NUCLEOTIDE SEQUENCE [LARGE SCALE GENOMIC DNA]</scope>
</reference>
<dbReference type="Gene3D" id="3.40.30.10">
    <property type="entry name" value="Glutaredoxin"/>
    <property type="match status" value="1"/>
</dbReference>
<dbReference type="Pfam" id="PF01323">
    <property type="entry name" value="DSBA"/>
    <property type="match status" value="1"/>
</dbReference>
<dbReference type="GO" id="GO:0004364">
    <property type="term" value="F:glutathione transferase activity"/>
    <property type="evidence" value="ECO:0007669"/>
    <property type="project" value="UniProtKB-UniRule"/>
</dbReference>
<name>E4Y2Y8_OIKDI</name>
<evidence type="ECO:0000256" key="4">
    <source>
        <dbReference type="PIRNR" id="PIRNR006386"/>
    </source>
</evidence>
<dbReference type="AlphaFoldDB" id="E4Y2Y8"/>
<dbReference type="PIRSF" id="PIRSF006386">
    <property type="entry name" value="HCCAis_GSTk"/>
    <property type="match status" value="1"/>
</dbReference>
<comment type="catalytic activity">
    <reaction evidence="3 4">
        <text>RX + glutathione = an S-substituted glutathione + a halide anion + H(+)</text>
        <dbReference type="Rhea" id="RHEA:16437"/>
        <dbReference type="ChEBI" id="CHEBI:15378"/>
        <dbReference type="ChEBI" id="CHEBI:16042"/>
        <dbReference type="ChEBI" id="CHEBI:17792"/>
        <dbReference type="ChEBI" id="CHEBI:57925"/>
        <dbReference type="ChEBI" id="CHEBI:90779"/>
        <dbReference type="EC" id="2.5.1.18"/>
    </reaction>
</comment>
<dbReference type="FunCoup" id="E4Y2Y8">
    <property type="interactions" value="122"/>
</dbReference>
<comment type="similarity">
    <text evidence="1 4">Belongs to the GST superfamily. Kappa family.</text>
</comment>
<dbReference type="Proteomes" id="UP000001307">
    <property type="component" value="Unassembled WGS sequence"/>
</dbReference>
<dbReference type="EC" id="2.5.1.18" evidence="4"/>
<dbReference type="InterPro" id="IPR036249">
    <property type="entry name" value="Thioredoxin-like_sf"/>
</dbReference>
<protein>
    <recommendedName>
        <fullName evidence="4">Glutathione S-transferase kappa</fullName>
        <ecNumber evidence="4">2.5.1.18</ecNumber>
    </recommendedName>
</protein>
<dbReference type="GO" id="GO:0006749">
    <property type="term" value="P:glutathione metabolic process"/>
    <property type="evidence" value="ECO:0007669"/>
    <property type="project" value="TreeGrafter"/>
</dbReference>
<dbReference type="PANTHER" id="PTHR42943">
    <property type="entry name" value="GLUTATHIONE S-TRANSFERASE KAPPA"/>
    <property type="match status" value="1"/>
</dbReference>
<dbReference type="EMBL" id="FN653972">
    <property type="protein sequence ID" value="CBY16215.1"/>
    <property type="molecule type" value="Genomic_DNA"/>
</dbReference>
<dbReference type="SUPFAM" id="SSF52833">
    <property type="entry name" value="Thioredoxin-like"/>
    <property type="match status" value="1"/>
</dbReference>
<evidence type="ECO:0000313" key="8">
    <source>
        <dbReference type="Proteomes" id="UP000001307"/>
    </source>
</evidence>
<proteinExistence type="inferred from homology"/>
<evidence type="ECO:0000256" key="5">
    <source>
        <dbReference type="PIRSR" id="PIRSR006386-1"/>
    </source>
</evidence>
<feature type="domain" description="DSBA-like thioredoxin" evidence="6">
    <location>
        <begin position="6"/>
        <end position="212"/>
    </location>
</feature>
<dbReference type="InterPro" id="IPR001853">
    <property type="entry name" value="DSBA-like_thioredoxin_dom"/>
</dbReference>
<evidence type="ECO:0000256" key="2">
    <source>
        <dbReference type="ARBA" id="ARBA00022679"/>
    </source>
</evidence>
<evidence type="ECO:0000259" key="6">
    <source>
        <dbReference type="Pfam" id="PF01323"/>
    </source>
</evidence>
<evidence type="ECO:0000313" key="7">
    <source>
        <dbReference type="EMBL" id="CBY16215.1"/>
    </source>
</evidence>